<name>A0A4R5B9T5_9ACTN</name>
<dbReference type="GO" id="GO:0009190">
    <property type="term" value="P:cyclic nucleotide biosynthetic process"/>
    <property type="evidence" value="ECO:0007669"/>
    <property type="project" value="InterPro"/>
</dbReference>
<dbReference type="OrthoDB" id="3482507at2"/>
<dbReference type="SMART" id="SM00100">
    <property type="entry name" value="cNMP"/>
    <property type="match status" value="1"/>
</dbReference>
<feature type="domain" description="Cyclic nucleotide-binding" evidence="2">
    <location>
        <begin position="63"/>
        <end position="165"/>
    </location>
</feature>
<dbReference type="Gene3D" id="3.30.70.1230">
    <property type="entry name" value="Nucleotide cyclase"/>
    <property type="match status" value="1"/>
</dbReference>
<evidence type="ECO:0000259" key="3">
    <source>
        <dbReference type="PROSITE" id="PS50125"/>
    </source>
</evidence>
<dbReference type="EMBL" id="SMKY01000097">
    <property type="protein sequence ID" value="TDD80152.1"/>
    <property type="molecule type" value="Genomic_DNA"/>
</dbReference>
<dbReference type="SUPFAM" id="SSF55073">
    <property type="entry name" value="Nucleotide cyclase"/>
    <property type="match status" value="1"/>
</dbReference>
<dbReference type="InterPro" id="IPR018490">
    <property type="entry name" value="cNMP-bd_dom_sf"/>
</dbReference>
<dbReference type="GO" id="GO:0035556">
    <property type="term" value="P:intracellular signal transduction"/>
    <property type="evidence" value="ECO:0007669"/>
    <property type="project" value="InterPro"/>
</dbReference>
<gene>
    <name evidence="4" type="ORF">E1293_21540</name>
</gene>
<sequence>MEPPPPEVPVNEHARHHDPDQITPAEVVPQQRNVPQAETVPQAEDALPAQTVRQPAPARRSGFWPGLTTIERAAFLASAQEIVYPAGTVLWTEDQVADHTIVIKAGSVRVCVERDGRERFIAFRGPGDIIGERAALLLRTRSATVVAMERLHALRMTTREFVTYLSDHPRVVAVLEREMYDRLTEQHGPGQPPQRVHYPAGATHPYGPAAQYGTPRPYASAHVPVLPQYPYAMTGPFTVADPYSTAGGYAVPDPYNTYAVADPYAAAGPYAMAGPYAVPGPYGTPDPRAGGSAFRMEPPAAPAPVPSAPTRAVPTRAERAARSIAAVVEPSLDQPTQPMAVPGRGGASWAGANCTIVYTDVAGFSSPARNDADRLGVRRAMYNALQEAFDDSDVPWDDCHVEDRGDGALIVLPPEVPTAAVIDPMFVSLGTRLRRHNHRSSGAVRVQLRVAVNVGPVMTETDPAGVSGWSIITAARLLDAPPLKQRLAATGADLGVIASRFVYDSVIVPSPGPVRAAEYERISCRVKESRLEGWIHLYGVPARPAG</sequence>
<dbReference type="InterPro" id="IPR029787">
    <property type="entry name" value="Nucleotide_cyclase"/>
</dbReference>
<dbReference type="Gene3D" id="2.60.120.10">
    <property type="entry name" value="Jelly Rolls"/>
    <property type="match status" value="1"/>
</dbReference>
<dbReference type="InterPro" id="IPR001054">
    <property type="entry name" value="A/G_cyclase"/>
</dbReference>
<dbReference type="PROSITE" id="PS50042">
    <property type="entry name" value="CNMP_BINDING_3"/>
    <property type="match status" value="1"/>
</dbReference>
<dbReference type="PROSITE" id="PS50125">
    <property type="entry name" value="GUANYLATE_CYCLASE_2"/>
    <property type="match status" value="1"/>
</dbReference>
<dbReference type="SUPFAM" id="SSF51206">
    <property type="entry name" value="cAMP-binding domain-like"/>
    <property type="match status" value="1"/>
</dbReference>
<dbReference type="GO" id="GO:0004016">
    <property type="term" value="F:adenylate cyclase activity"/>
    <property type="evidence" value="ECO:0007669"/>
    <property type="project" value="UniProtKB-ARBA"/>
</dbReference>
<feature type="compositionally biased region" description="Basic and acidic residues" evidence="1">
    <location>
        <begin position="10"/>
        <end position="20"/>
    </location>
</feature>
<evidence type="ECO:0000313" key="5">
    <source>
        <dbReference type="Proteomes" id="UP000295578"/>
    </source>
</evidence>
<organism evidence="4 5">
    <name type="scientific">Actinomadura darangshiensis</name>
    <dbReference type="NCBI Taxonomy" id="705336"/>
    <lineage>
        <taxon>Bacteria</taxon>
        <taxon>Bacillati</taxon>
        <taxon>Actinomycetota</taxon>
        <taxon>Actinomycetes</taxon>
        <taxon>Streptosporangiales</taxon>
        <taxon>Thermomonosporaceae</taxon>
        <taxon>Actinomadura</taxon>
    </lineage>
</organism>
<dbReference type="Pfam" id="PF00027">
    <property type="entry name" value="cNMP_binding"/>
    <property type="match status" value="1"/>
</dbReference>
<dbReference type="CDD" id="cd00038">
    <property type="entry name" value="CAP_ED"/>
    <property type="match status" value="1"/>
</dbReference>
<dbReference type="InterPro" id="IPR014710">
    <property type="entry name" value="RmlC-like_jellyroll"/>
</dbReference>
<accession>A0A4R5B9T5</accession>
<proteinExistence type="predicted"/>
<evidence type="ECO:0000313" key="4">
    <source>
        <dbReference type="EMBL" id="TDD80152.1"/>
    </source>
</evidence>
<reference evidence="4 5" key="1">
    <citation type="submission" date="2019-03" db="EMBL/GenBank/DDBJ databases">
        <title>Draft genome sequences of novel Actinobacteria.</title>
        <authorList>
            <person name="Sahin N."/>
            <person name="Ay H."/>
            <person name="Saygin H."/>
        </authorList>
    </citation>
    <scope>NUCLEOTIDE SEQUENCE [LARGE SCALE GENOMIC DNA]</scope>
    <source>
        <strain evidence="4 5">DSM 45941</strain>
    </source>
</reference>
<feature type="region of interest" description="Disordered" evidence="1">
    <location>
        <begin position="1"/>
        <end position="63"/>
    </location>
</feature>
<protein>
    <submittedName>
        <fullName evidence="4">Cyclic nucleotide-binding domain-containing protein</fullName>
    </submittedName>
</protein>
<dbReference type="Proteomes" id="UP000295578">
    <property type="component" value="Unassembled WGS sequence"/>
</dbReference>
<feature type="domain" description="Guanylate cyclase" evidence="3">
    <location>
        <begin position="355"/>
        <end position="478"/>
    </location>
</feature>
<dbReference type="InterPro" id="IPR000595">
    <property type="entry name" value="cNMP-bd_dom"/>
</dbReference>
<dbReference type="AlphaFoldDB" id="A0A4R5B9T5"/>
<evidence type="ECO:0000256" key="1">
    <source>
        <dbReference type="SAM" id="MobiDB-lite"/>
    </source>
</evidence>
<comment type="caution">
    <text evidence="4">The sequence shown here is derived from an EMBL/GenBank/DDBJ whole genome shotgun (WGS) entry which is preliminary data.</text>
</comment>
<evidence type="ECO:0000259" key="2">
    <source>
        <dbReference type="PROSITE" id="PS50042"/>
    </source>
</evidence>
<keyword evidence="5" id="KW-1185">Reference proteome</keyword>